<keyword evidence="4 6" id="KW-1133">Transmembrane helix</keyword>
<feature type="transmembrane region" description="Helical" evidence="6">
    <location>
        <begin position="137"/>
        <end position="168"/>
    </location>
</feature>
<dbReference type="eggNOG" id="COG1295">
    <property type="taxonomic scope" value="Bacteria"/>
</dbReference>
<evidence type="ECO:0000256" key="1">
    <source>
        <dbReference type="ARBA" id="ARBA00004651"/>
    </source>
</evidence>
<gene>
    <name evidence="7" type="ORF">HMPREF9453_01541</name>
</gene>
<proteinExistence type="predicted"/>
<evidence type="ECO:0000256" key="6">
    <source>
        <dbReference type="SAM" id="Phobius"/>
    </source>
</evidence>
<evidence type="ECO:0000256" key="3">
    <source>
        <dbReference type="ARBA" id="ARBA00022692"/>
    </source>
</evidence>
<dbReference type="STRING" id="742743.HMPREF9453_01541"/>
<dbReference type="PIRSF" id="PIRSF035875">
    <property type="entry name" value="RNase_BN"/>
    <property type="match status" value="1"/>
</dbReference>
<dbReference type="InterPro" id="IPR017039">
    <property type="entry name" value="Virul_fac_BrkB"/>
</dbReference>
<evidence type="ECO:0000313" key="8">
    <source>
        <dbReference type="Proteomes" id="UP000003277"/>
    </source>
</evidence>
<accession>H1D1Q3</accession>
<evidence type="ECO:0000256" key="4">
    <source>
        <dbReference type="ARBA" id="ARBA00022989"/>
    </source>
</evidence>
<dbReference type="OrthoDB" id="9775903at2"/>
<comment type="caution">
    <text evidence="7">The sequence shown here is derived from an EMBL/GenBank/DDBJ whole genome shotgun (WGS) entry which is preliminary data.</text>
</comment>
<reference evidence="7 8" key="1">
    <citation type="submission" date="2011-11" db="EMBL/GenBank/DDBJ databases">
        <title>The Genome Sequence of Dialister succinatiphilus YIT 11850.</title>
        <authorList>
            <consortium name="The Broad Institute Genome Sequencing Platform"/>
            <person name="Earl A."/>
            <person name="Ward D."/>
            <person name="Feldgarden M."/>
            <person name="Gevers D."/>
            <person name="Morotomi M."/>
            <person name="Young S.K."/>
            <person name="Zeng Q."/>
            <person name="Gargeya S."/>
            <person name="Fitzgerald M."/>
            <person name="Haas B."/>
            <person name="Abouelleil A."/>
            <person name="Alvarado L."/>
            <person name="Arachchi H.M."/>
            <person name="Berlin A."/>
            <person name="Brown A."/>
            <person name="Chapman S.B."/>
            <person name="Dunbar C."/>
            <person name="Gearin G."/>
            <person name="Goldberg J."/>
            <person name="Griggs A."/>
            <person name="Gujja S."/>
            <person name="Heiman D."/>
            <person name="Howarth C."/>
            <person name="Lui A."/>
            <person name="MacDonald P.J.P."/>
            <person name="Montmayeur A."/>
            <person name="Murphy C."/>
            <person name="Neiman D."/>
            <person name="Pearson M."/>
            <person name="Priest M."/>
            <person name="Roberts A."/>
            <person name="Saif S."/>
            <person name="Shea T."/>
            <person name="Sisk P."/>
            <person name="Stolte C."/>
            <person name="Sykes S."/>
            <person name="Wortman J."/>
            <person name="Nusbaum C."/>
            <person name="Birren B."/>
        </authorList>
    </citation>
    <scope>NUCLEOTIDE SEQUENCE [LARGE SCALE GENOMIC DNA]</scope>
    <source>
        <strain evidence="7 8">YIT 11850</strain>
    </source>
</reference>
<dbReference type="AlphaFoldDB" id="H1D1Q3"/>
<comment type="subcellular location">
    <subcellularLocation>
        <location evidence="1">Cell membrane</location>
        <topology evidence="1">Multi-pass membrane protein</topology>
    </subcellularLocation>
</comment>
<evidence type="ECO:0000256" key="2">
    <source>
        <dbReference type="ARBA" id="ARBA00022475"/>
    </source>
</evidence>
<name>H1D1Q3_9FIRM</name>
<dbReference type="PANTHER" id="PTHR30213">
    <property type="entry name" value="INNER MEMBRANE PROTEIN YHJD"/>
    <property type="match status" value="1"/>
</dbReference>
<sequence length="288" mass="32162">MEPKSTDSSAMFFIKRFIQRFNDDNVTALAAEATYYFILGLIPFLIFLVNSMLFFAAPQIHVILNLLSYLPADVAAAMETNILRIIQARSSIWLFIGLAGALWTSSQGVDTLIRSTDLAVYGDRNKQSYVRVNAKSIIFTLFISFAMILSLGLIVFGNAVVYAIAYYFHVPDMLLQLWTVAKFAIPFVIIAFSLAAFYEYAPAGRRSDWNRVIPTAFLVTLIWIGLTAAYGYYILHVSSMGLTYGSLIGLVVLFIWFHLAAMVIIAGGELIETWGETVERERPDGLKG</sequence>
<dbReference type="HOGENOM" id="CLU_045539_4_3_9"/>
<keyword evidence="8" id="KW-1185">Reference proteome</keyword>
<feature type="transmembrane region" description="Helical" evidence="6">
    <location>
        <begin position="35"/>
        <end position="57"/>
    </location>
</feature>
<evidence type="ECO:0000256" key="5">
    <source>
        <dbReference type="ARBA" id="ARBA00023136"/>
    </source>
</evidence>
<organism evidence="7 8">
    <name type="scientific">Dialister succinatiphilus YIT 11850</name>
    <dbReference type="NCBI Taxonomy" id="742743"/>
    <lineage>
        <taxon>Bacteria</taxon>
        <taxon>Bacillati</taxon>
        <taxon>Bacillota</taxon>
        <taxon>Negativicutes</taxon>
        <taxon>Veillonellales</taxon>
        <taxon>Veillonellaceae</taxon>
        <taxon>Dialister</taxon>
    </lineage>
</organism>
<keyword evidence="5 6" id="KW-0472">Membrane</keyword>
<keyword evidence="3 6" id="KW-0812">Transmembrane</keyword>
<dbReference type="EMBL" id="ADLT01000051">
    <property type="protein sequence ID" value="EHO62538.1"/>
    <property type="molecule type" value="Genomic_DNA"/>
</dbReference>
<dbReference type="PATRIC" id="fig|742743.3.peg.1575"/>
<dbReference type="Proteomes" id="UP000003277">
    <property type="component" value="Unassembled WGS sequence"/>
</dbReference>
<dbReference type="NCBIfam" id="TIGR00765">
    <property type="entry name" value="yihY_not_rbn"/>
    <property type="match status" value="1"/>
</dbReference>
<feature type="transmembrane region" description="Helical" evidence="6">
    <location>
        <begin position="247"/>
        <end position="271"/>
    </location>
</feature>
<dbReference type="Pfam" id="PF03631">
    <property type="entry name" value="Virul_fac_BrkB"/>
    <property type="match status" value="1"/>
</dbReference>
<dbReference type="GO" id="GO:0005886">
    <property type="term" value="C:plasma membrane"/>
    <property type="evidence" value="ECO:0007669"/>
    <property type="project" value="UniProtKB-SubCell"/>
</dbReference>
<evidence type="ECO:0000313" key="7">
    <source>
        <dbReference type="EMBL" id="EHO62538.1"/>
    </source>
</evidence>
<keyword evidence="2" id="KW-1003">Cell membrane</keyword>
<dbReference type="PANTHER" id="PTHR30213:SF0">
    <property type="entry name" value="UPF0761 MEMBRANE PROTEIN YIHY"/>
    <property type="match status" value="1"/>
</dbReference>
<protein>
    <submittedName>
        <fullName evidence="7">YihY family protein</fullName>
    </submittedName>
</protein>
<feature type="transmembrane region" description="Helical" evidence="6">
    <location>
        <begin position="212"/>
        <end position="235"/>
    </location>
</feature>
<feature type="transmembrane region" description="Helical" evidence="6">
    <location>
        <begin position="180"/>
        <end position="200"/>
    </location>
</feature>
<dbReference type="RefSeq" id="WP_008860035.1">
    <property type="nucleotide sequence ID" value="NZ_JH591188.1"/>
</dbReference>